<dbReference type="PANTHER" id="PTHR43133:SF46">
    <property type="entry name" value="RNA POLYMERASE SIGMA-70 FACTOR ECF SUBFAMILY"/>
    <property type="match status" value="1"/>
</dbReference>
<evidence type="ECO:0000256" key="2">
    <source>
        <dbReference type="ARBA" id="ARBA00023015"/>
    </source>
</evidence>
<evidence type="ECO:0000256" key="3">
    <source>
        <dbReference type="ARBA" id="ARBA00023082"/>
    </source>
</evidence>
<evidence type="ECO:0000256" key="4">
    <source>
        <dbReference type="ARBA" id="ARBA00023163"/>
    </source>
</evidence>
<dbReference type="InterPro" id="IPR014284">
    <property type="entry name" value="RNA_pol_sigma-70_dom"/>
</dbReference>
<dbReference type="GO" id="GO:0003677">
    <property type="term" value="F:DNA binding"/>
    <property type="evidence" value="ECO:0007669"/>
    <property type="project" value="InterPro"/>
</dbReference>
<dbReference type="SUPFAM" id="SSF88946">
    <property type="entry name" value="Sigma2 domain of RNA polymerase sigma factors"/>
    <property type="match status" value="1"/>
</dbReference>
<evidence type="ECO:0000259" key="6">
    <source>
        <dbReference type="Pfam" id="PF08281"/>
    </source>
</evidence>
<dbReference type="PANTHER" id="PTHR43133">
    <property type="entry name" value="RNA POLYMERASE ECF-TYPE SIGMA FACTO"/>
    <property type="match status" value="1"/>
</dbReference>
<dbReference type="InterPro" id="IPR039425">
    <property type="entry name" value="RNA_pol_sigma-70-like"/>
</dbReference>
<gene>
    <name evidence="7" type="ORF">FAZ19_21220</name>
</gene>
<dbReference type="EMBL" id="SUKA01000009">
    <property type="protein sequence ID" value="TJY61424.1"/>
    <property type="molecule type" value="Genomic_DNA"/>
</dbReference>
<dbReference type="AlphaFoldDB" id="A0A4U0GSI6"/>
<dbReference type="SUPFAM" id="SSF88659">
    <property type="entry name" value="Sigma3 and sigma4 domains of RNA polymerase sigma factors"/>
    <property type="match status" value="1"/>
</dbReference>
<evidence type="ECO:0000259" key="5">
    <source>
        <dbReference type="Pfam" id="PF04542"/>
    </source>
</evidence>
<dbReference type="Gene3D" id="1.10.10.10">
    <property type="entry name" value="Winged helix-like DNA-binding domain superfamily/Winged helix DNA-binding domain"/>
    <property type="match status" value="1"/>
</dbReference>
<dbReference type="Pfam" id="PF04542">
    <property type="entry name" value="Sigma70_r2"/>
    <property type="match status" value="1"/>
</dbReference>
<evidence type="ECO:0000313" key="7">
    <source>
        <dbReference type="EMBL" id="TJY61424.1"/>
    </source>
</evidence>
<dbReference type="NCBIfam" id="TIGR02985">
    <property type="entry name" value="Sig70_bacteroi1"/>
    <property type="match status" value="1"/>
</dbReference>
<keyword evidence="4" id="KW-0804">Transcription</keyword>
<dbReference type="InterPro" id="IPR013324">
    <property type="entry name" value="RNA_pol_sigma_r3/r4-like"/>
</dbReference>
<proteinExistence type="inferred from homology"/>
<comment type="caution">
    <text evidence="7">The sequence shown here is derived from an EMBL/GenBank/DDBJ whole genome shotgun (WGS) entry which is preliminary data.</text>
</comment>
<protein>
    <submittedName>
        <fullName evidence="7">RNA polymerase sigma-70 factor</fullName>
    </submittedName>
</protein>
<dbReference type="Gene3D" id="1.10.1740.10">
    <property type="match status" value="1"/>
</dbReference>
<keyword evidence="3" id="KW-0731">Sigma factor</keyword>
<evidence type="ECO:0000256" key="1">
    <source>
        <dbReference type="ARBA" id="ARBA00010641"/>
    </source>
</evidence>
<dbReference type="RefSeq" id="WP_136822778.1">
    <property type="nucleotide sequence ID" value="NZ_BMJX01000009.1"/>
</dbReference>
<accession>A0A4U0GSI6</accession>
<keyword evidence="2" id="KW-0805">Transcription regulation</keyword>
<feature type="domain" description="RNA polymerase sigma-70 region 2" evidence="5">
    <location>
        <begin position="28"/>
        <end position="93"/>
    </location>
</feature>
<dbReference type="Pfam" id="PF08281">
    <property type="entry name" value="Sigma70_r4_2"/>
    <property type="match status" value="1"/>
</dbReference>
<name>A0A4U0GSI6_9SPHI</name>
<dbReference type="OrthoDB" id="1097528at2"/>
<dbReference type="InterPro" id="IPR013249">
    <property type="entry name" value="RNA_pol_sigma70_r4_t2"/>
</dbReference>
<dbReference type="InterPro" id="IPR036388">
    <property type="entry name" value="WH-like_DNA-bd_sf"/>
</dbReference>
<feature type="domain" description="RNA polymerase sigma factor 70 region 4 type 2" evidence="6">
    <location>
        <begin position="124"/>
        <end position="173"/>
    </location>
</feature>
<dbReference type="Proteomes" id="UP000309872">
    <property type="component" value="Unassembled WGS sequence"/>
</dbReference>
<dbReference type="GO" id="GO:0006352">
    <property type="term" value="P:DNA-templated transcription initiation"/>
    <property type="evidence" value="ECO:0007669"/>
    <property type="project" value="InterPro"/>
</dbReference>
<dbReference type="InterPro" id="IPR013325">
    <property type="entry name" value="RNA_pol_sigma_r2"/>
</dbReference>
<dbReference type="InterPro" id="IPR007627">
    <property type="entry name" value="RNA_pol_sigma70_r2"/>
</dbReference>
<dbReference type="InterPro" id="IPR014327">
    <property type="entry name" value="RNA_pol_sigma70_bacteroid"/>
</dbReference>
<keyword evidence="8" id="KW-1185">Reference proteome</keyword>
<reference evidence="7 8" key="1">
    <citation type="submission" date="2019-04" db="EMBL/GenBank/DDBJ databases">
        <title>Sphingobacterium olei sp. nov., isolated from oil-contaminated soil.</title>
        <authorList>
            <person name="Liu B."/>
        </authorList>
    </citation>
    <scope>NUCLEOTIDE SEQUENCE [LARGE SCALE GENOMIC DNA]</scope>
    <source>
        <strain evidence="7 8">Y3L14</strain>
    </source>
</reference>
<comment type="similarity">
    <text evidence="1">Belongs to the sigma-70 factor family. ECF subfamily.</text>
</comment>
<sequence length="190" mass="22299">MSAKDFYQEDELANALVGGSEEAFATIYDRYWKILLGLAYKHTHDKMVAEEIVQEVFVSLWRRRTEVKIDTISSYLATAVKFATFKQIQRTRRQQEIRDAVLPVDTRQLDEEYIDARFLQEFIDGLVEKLPEKCQLIFRLSREEHKTNKEISSELNVTEKAVEAQITRALKTLRVNLRKVGFSLFFLLLF</sequence>
<organism evidence="7 8">
    <name type="scientific">Sphingobacterium alkalisoli</name>
    <dbReference type="NCBI Taxonomy" id="1874115"/>
    <lineage>
        <taxon>Bacteria</taxon>
        <taxon>Pseudomonadati</taxon>
        <taxon>Bacteroidota</taxon>
        <taxon>Sphingobacteriia</taxon>
        <taxon>Sphingobacteriales</taxon>
        <taxon>Sphingobacteriaceae</taxon>
        <taxon>Sphingobacterium</taxon>
    </lineage>
</organism>
<evidence type="ECO:0000313" key="8">
    <source>
        <dbReference type="Proteomes" id="UP000309872"/>
    </source>
</evidence>
<dbReference type="NCBIfam" id="TIGR02937">
    <property type="entry name" value="sigma70-ECF"/>
    <property type="match status" value="1"/>
</dbReference>
<dbReference type="GO" id="GO:0016987">
    <property type="term" value="F:sigma factor activity"/>
    <property type="evidence" value="ECO:0007669"/>
    <property type="project" value="UniProtKB-KW"/>
</dbReference>